<dbReference type="SUPFAM" id="SSF46565">
    <property type="entry name" value="Chaperone J-domain"/>
    <property type="match status" value="1"/>
</dbReference>
<comment type="caution">
    <text evidence="3">The sequence shown here is derived from an EMBL/GenBank/DDBJ whole genome shotgun (WGS) entry which is preliminary data.</text>
</comment>
<gene>
    <name evidence="3" type="ORF">DI603_04930</name>
</gene>
<reference evidence="3 4" key="1">
    <citation type="submission" date="2017-08" db="EMBL/GenBank/DDBJ databases">
        <title>Infants hospitalized years apart are colonized by the same room-sourced microbial strains.</title>
        <authorList>
            <person name="Brooks B."/>
            <person name="Olm M.R."/>
            <person name="Firek B.A."/>
            <person name="Baker R."/>
            <person name="Thomas B.C."/>
            <person name="Morowitz M.J."/>
            <person name="Banfield J.F."/>
        </authorList>
    </citation>
    <scope>NUCLEOTIDE SEQUENCE [LARGE SCALE GENOMIC DNA]</scope>
    <source>
        <strain evidence="3">S2_012_000_R2_81</strain>
    </source>
</reference>
<feature type="coiled-coil region" evidence="1">
    <location>
        <begin position="11"/>
        <end position="77"/>
    </location>
</feature>
<dbReference type="Proteomes" id="UP000249633">
    <property type="component" value="Unassembled WGS sequence"/>
</dbReference>
<dbReference type="InterPro" id="IPR036869">
    <property type="entry name" value="J_dom_sf"/>
</dbReference>
<name>A0A2W5E2F7_9BURK</name>
<evidence type="ECO:0000313" key="3">
    <source>
        <dbReference type="EMBL" id="PZP35220.1"/>
    </source>
</evidence>
<proteinExistence type="predicted"/>
<feature type="compositionally biased region" description="Pro residues" evidence="2">
    <location>
        <begin position="103"/>
        <end position="119"/>
    </location>
</feature>
<protein>
    <recommendedName>
        <fullName evidence="5">Molecular chaperone DnaJ</fullName>
    </recommendedName>
</protein>
<evidence type="ECO:0000256" key="1">
    <source>
        <dbReference type="SAM" id="Coils"/>
    </source>
</evidence>
<keyword evidence="1" id="KW-0175">Coiled coil</keyword>
<organism evidence="3 4">
    <name type="scientific">Roseateles depolymerans</name>
    <dbReference type="NCBI Taxonomy" id="76731"/>
    <lineage>
        <taxon>Bacteria</taxon>
        <taxon>Pseudomonadati</taxon>
        <taxon>Pseudomonadota</taxon>
        <taxon>Betaproteobacteria</taxon>
        <taxon>Burkholderiales</taxon>
        <taxon>Sphaerotilaceae</taxon>
        <taxon>Roseateles</taxon>
    </lineage>
</organism>
<sequence>MPSTALSRHELTRRREQLRDLQQYLDVLEADHDGLRAKLLGFRQRYLETLGPLMRELDDLEAQLQQATVVLFEALKREGVDAPRPAAPHSKTWPEIPALPEATPLPPEPTGPTTDLPPPSLKTLYRRAAMRFHPDLAAPGPDRALREQQMAAVNDAYAAQDRKQLERMLLADGELPEKVIGGPADAVRAWMGLCEHLVQGRIRVVRAQIAWLQTQQMHELRIAVERAEKGGMRPLDIMAARLRAQIVERRQELYIGERIQGDAQRAAEFLRKRYQRLTGLGLQ</sequence>
<dbReference type="AlphaFoldDB" id="A0A2W5E2F7"/>
<feature type="region of interest" description="Disordered" evidence="2">
    <location>
        <begin position="82"/>
        <end position="119"/>
    </location>
</feature>
<evidence type="ECO:0000313" key="4">
    <source>
        <dbReference type="Proteomes" id="UP000249633"/>
    </source>
</evidence>
<dbReference type="InterPro" id="IPR001623">
    <property type="entry name" value="DnaJ_domain"/>
</dbReference>
<evidence type="ECO:0008006" key="5">
    <source>
        <dbReference type="Google" id="ProtNLM"/>
    </source>
</evidence>
<dbReference type="CDD" id="cd06257">
    <property type="entry name" value="DnaJ"/>
    <property type="match status" value="1"/>
</dbReference>
<evidence type="ECO:0000256" key="2">
    <source>
        <dbReference type="SAM" id="MobiDB-lite"/>
    </source>
</evidence>
<dbReference type="EMBL" id="QFOD01000003">
    <property type="protein sequence ID" value="PZP35220.1"/>
    <property type="molecule type" value="Genomic_DNA"/>
</dbReference>
<accession>A0A2W5E2F7</accession>